<dbReference type="Proteomes" id="UP000250915">
    <property type="component" value="Unassembled WGS sequence"/>
</dbReference>
<dbReference type="Pfam" id="PF05065">
    <property type="entry name" value="Phage_capsid"/>
    <property type="match status" value="1"/>
</dbReference>
<dbReference type="InterPro" id="IPR054612">
    <property type="entry name" value="Phage_capsid-like_C"/>
</dbReference>
<proteinExistence type="predicted"/>
<evidence type="ECO:0000313" key="4">
    <source>
        <dbReference type="Proteomes" id="UP000250915"/>
    </source>
</evidence>
<dbReference type="NCBIfam" id="TIGR01554">
    <property type="entry name" value="major_cap_HK97"/>
    <property type="match status" value="1"/>
</dbReference>
<dbReference type="SUPFAM" id="SSF56563">
    <property type="entry name" value="Major capsid protein gp5"/>
    <property type="match status" value="1"/>
</dbReference>
<evidence type="ECO:0000256" key="1">
    <source>
        <dbReference type="ARBA" id="ARBA00004328"/>
    </source>
</evidence>
<evidence type="ECO:0000313" key="3">
    <source>
        <dbReference type="EMBL" id="RAV09168.1"/>
    </source>
</evidence>
<reference evidence="3 4" key="1">
    <citation type="submission" date="2018-06" db="EMBL/GenBank/DDBJ databases">
        <title>NTM in soil in Japan.</title>
        <authorList>
            <person name="Ohya K."/>
        </authorList>
    </citation>
    <scope>NUCLEOTIDE SEQUENCE [LARGE SCALE GENOMIC DNA]</scope>
    <source>
        <strain evidence="3 4">GF28</strain>
    </source>
</reference>
<organism evidence="3 4">
    <name type="scientific">Mycobacterium colombiense</name>
    <dbReference type="NCBI Taxonomy" id="339268"/>
    <lineage>
        <taxon>Bacteria</taxon>
        <taxon>Bacillati</taxon>
        <taxon>Actinomycetota</taxon>
        <taxon>Actinomycetes</taxon>
        <taxon>Mycobacteriales</taxon>
        <taxon>Mycobacteriaceae</taxon>
        <taxon>Mycobacterium</taxon>
        <taxon>Mycobacterium avium complex (MAC)</taxon>
    </lineage>
</organism>
<dbReference type="OrthoDB" id="3726891at2"/>
<dbReference type="EMBL" id="QMEV01000033">
    <property type="protein sequence ID" value="RAV09168.1"/>
    <property type="molecule type" value="Genomic_DNA"/>
</dbReference>
<protein>
    <submittedName>
        <fullName evidence="3">Phage major capsid protein</fullName>
    </submittedName>
</protein>
<comment type="subcellular location">
    <subcellularLocation>
        <location evidence="1">Virion</location>
    </subcellularLocation>
</comment>
<dbReference type="Gene3D" id="3.30.2320.10">
    <property type="entry name" value="hypothetical protein PF0899 domain"/>
    <property type="match status" value="1"/>
</dbReference>
<dbReference type="InterPro" id="IPR024455">
    <property type="entry name" value="Phage_capsid"/>
</dbReference>
<feature type="domain" description="Phage capsid-like C-terminal" evidence="2">
    <location>
        <begin position="12"/>
        <end position="138"/>
    </location>
</feature>
<gene>
    <name evidence="3" type="ORF">DQP57_15635</name>
</gene>
<comment type="caution">
    <text evidence="3">The sequence shown here is derived from an EMBL/GenBank/DDBJ whole genome shotgun (WGS) entry which is preliminary data.</text>
</comment>
<accession>A0A329LNT0</accession>
<evidence type="ECO:0000259" key="2">
    <source>
        <dbReference type="Pfam" id="PF05065"/>
    </source>
</evidence>
<sequence>MSVPSASCCSRQSQDALVDALAIVEADGGAASHILANPLAWARLSKLKMTDTSAQSLLGNEAQAKPQRQLLGVPVTVDRDVPGNQLIVLDKRAVLSAYGQVLVATSTDYLFNRDSVALRITFRFGAVVAKPSRVVVVDVDSTP</sequence>
<name>A0A329LNT0_9MYCO</name>
<dbReference type="AlphaFoldDB" id="A0A329LNT0"/>